<name>A0A4U5NZ87_STECR</name>
<reference evidence="1 2" key="2">
    <citation type="journal article" date="2019" name="G3 (Bethesda)">
        <title>Hybrid Assembly of the Genome of the Entomopathogenic Nematode Steinernema carpocapsae Identifies the X-Chromosome.</title>
        <authorList>
            <person name="Serra L."/>
            <person name="Macchietto M."/>
            <person name="Macias-Munoz A."/>
            <person name="McGill C.J."/>
            <person name="Rodriguez I.M."/>
            <person name="Rodriguez B."/>
            <person name="Murad R."/>
            <person name="Mortazavi A."/>
        </authorList>
    </citation>
    <scope>NUCLEOTIDE SEQUENCE [LARGE SCALE GENOMIC DNA]</scope>
    <source>
        <strain evidence="1 2">ALL</strain>
    </source>
</reference>
<dbReference type="EMBL" id="AZBU02000003">
    <property type="protein sequence ID" value="TKR88946.1"/>
    <property type="molecule type" value="Genomic_DNA"/>
</dbReference>
<evidence type="ECO:0000313" key="1">
    <source>
        <dbReference type="EMBL" id="TKR88946.1"/>
    </source>
</evidence>
<gene>
    <name evidence="1" type="ORF">L596_013113</name>
</gene>
<sequence>MVLGKVVKKDEKRETQMDGWALANEHEIAEQINHFGHRHTQVRRMSSTDWEIPAGEASSFAKVKDSEDGFQVKIDLGYFEPTFEPSEVTWRSMNTMSRSMLARMTRKTRTTRYVNCTVSTVCPMTWIWRL</sequence>
<dbReference type="Proteomes" id="UP000298663">
    <property type="component" value="Unassembled WGS sequence"/>
</dbReference>
<keyword evidence="2" id="KW-1185">Reference proteome</keyword>
<protein>
    <submittedName>
        <fullName evidence="1">Uncharacterized protein</fullName>
    </submittedName>
</protein>
<organism evidence="1 2">
    <name type="scientific">Steinernema carpocapsae</name>
    <name type="common">Entomopathogenic nematode</name>
    <dbReference type="NCBI Taxonomy" id="34508"/>
    <lineage>
        <taxon>Eukaryota</taxon>
        <taxon>Metazoa</taxon>
        <taxon>Ecdysozoa</taxon>
        <taxon>Nematoda</taxon>
        <taxon>Chromadorea</taxon>
        <taxon>Rhabditida</taxon>
        <taxon>Tylenchina</taxon>
        <taxon>Panagrolaimomorpha</taxon>
        <taxon>Strongyloidoidea</taxon>
        <taxon>Steinernematidae</taxon>
        <taxon>Steinernema</taxon>
    </lineage>
</organism>
<dbReference type="AlphaFoldDB" id="A0A4U5NZ87"/>
<evidence type="ECO:0000313" key="2">
    <source>
        <dbReference type="Proteomes" id="UP000298663"/>
    </source>
</evidence>
<dbReference type="OrthoDB" id="5778379at2759"/>
<comment type="caution">
    <text evidence="1">The sequence shown here is derived from an EMBL/GenBank/DDBJ whole genome shotgun (WGS) entry which is preliminary data.</text>
</comment>
<reference evidence="1 2" key="1">
    <citation type="journal article" date="2015" name="Genome Biol.">
        <title>Comparative genomics of Steinernema reveals deeply conserved gene regulatory networks.</title>
        <authorList>
            <person name="Dillman A.R."/>
            <person name="Macchietto M."/>
            <person name="Porter C.F."/>
            <person name="Rogers A."/>
            <person name="Williams B."/>
            <person name="Antoshechkin I."/>
            <person name="Lee M.M."/>
            <person name="Goodwin Z."/>
            <person name="Lu X."/>
            <person name="Lewis E.E."/>
            <person name="Goodrich-Blair H."/>
            <person name="Stock S.P."/>
            <person name="Adams B.J."/>
            <person name="Sternberg P.W."/>
            <person name="Mortazavi A."/>
        </authorList>
    </citation>
    <scope>NUCLEOTIDE SEQUENCE [LARGE SCALE GENOMIC DNA]</scope>
    <source>
        <strain evidence="1 2">ALL</strain>
    </source>
</reference>
<accession>A0A4U5NZ87</accession>
<proteinExistence type="predicted"/>